<sequence>MSPLADPDSMLAQQLRRFTYEYHVHGHGSQWSAPNFVHSLVEDFIDIKCQHDAKKILFDEPFQIPYEIIWLRSSLNTELEIYLRSAFDSLEIYDERKMCLDYIASIDRTKLTIYLVVERDDEVFECPNVKAIYRIDSYKNIKRLVLEIRNDVRSDTTSPIRPIERSMRRLRDSFVYRLVNQALRTGDPDLIHPYRFFINELYSELSSIHRQYIDLDEEDFIVYRGQGLTEPELISLQKNVGELVTFASFISTTIDQQMASGYALTAARKNVVSAIFEFHLNTTYENTRPYAYIAPQSAIPNEYEVLVSVGTIFQLKSIDHDMDTGLWTIVVHLCEQHNHDIKHLTYTKSRHRTIRCVKFGSSSTVDEPTFHENVRSNLLSTNRNSDFVKTTSLQDVVNNHFERRYSTGLRRRSLPLSMSTGQLTLHEMNWGKDPSDCAFLEAMREEQSDCDFLEAMREEPFSSPNEPKSLFQQAPSTRTSMLNLSNHSLFQFSTTKQSSLPNLSRIELSTKQAKCNMLKLKFETNHYKSKQSLTDPLFEATIIDTVVFSMERTFKNFTDSMSLKEEAQLMRRYLKHDFNTNQGRWCDEY</sequence>
<accession>A0A814KBG9</accession>
<reference evidence="1" key="1">
    <citation type="submission" date="2021-02" db="EMBL/GenBank/DDBJ databases">
        <authorList>
            <person name="Nowell W R."/>
        </authorList>
    </citation>
    <scope>NUCLEOTIDE SEQUENCE</scope>
</reference>
<gene>
    <name evidence="2" type="ORF">BJG266_LOCUS27569</name>
    <name evidence="1" type="ORF">QVE165_LOCUS17495</name>
</gene>
<evidence type="ECO:0000313" key="1">
    <source>
        <dbReference type="EMBL" id="CAF1048846.1"/>
    </source>
</evidence>
<dbReference type="Gene3D" id="3.90.176.10">
    <property type="entry name" value="Toxin ADP-ribosyltransferase, Chain A, domain 1"/>
    <property type="match status" value="1"/>
</dbReference>
<protein>
    <submittedName>
        <fullName evidence="1">Uncharacterized protein</fullName>
    </submittedName>
</protein>
<dbReference type="Proteomes" id="UP000663832">
    <property type="component" value="Unassembled WGS sequence"/>
</dbReference>
<comment type="caution">
    <text evidence="1">The sequence shown here is derived from an EMBL/GenBank/DDBJ whole genome shotgun (WGS) entry which is preliminary data.</text>
</comment>
<dbReference type="OrthoDB" id="9995036at2759"/>
<evidence type="ECO:0000313" key="3">
    <source>
        <dbReference type="Proteomes" id="UP000663832"/>
    </source>
</evidence>
<keyword evidence="3" id="KW-1185">Reference proteome</keyword>
<dbReference type="AlphaFoldDB" id="A0A814KBG9"/>
<dbReference type="EMBL" id="CAJNOI010000258">
    <property type="protein sequence ID" value="CAF1213455.1"/>
    <property type="molecule type" value="Genomic_DNA"/>
</dbReference>
<evidence type="ECO:0000313" key="2">
    <source>
        <dbReference type="EMBL" id="CAF1213455.1"/>
    </source>
</evidence>
<dbReference type="Proteomes" id="UP000663877">
    <property type="component" value="Unassembled WGS sequence"/>
</dbReference>
<proteinExistence type="predicted"/>
<organism evidence="1 3">
    <name type="scientific">Adineta steineri</name>
    <dbReference type="NCBI Taxonomy" id="433720"/>
    <lineage>
        <taxon>Eukaryota</taxon>
        <taxon>Metazoa</taxon>
        <taxon>Spiralia</taxon>
        <taxon>Gnathifera</taxon>
        <taxon>Rotifera</taxon>
        <taxon>Eurotatoria</taxon>
        <taxon>Bdelloidea</taxon>
        <taxon>Adinetida</taxon>
        <taxon>Adinetidae</taxon>
        <taxon>Adineta</taxon>
    </lineage>
</organism>
<dbReference type="EMBL" id="CAJNOM010000101">
    <property type="protein sequence ID" value="CAF1048846.1"/>
    <property type="molecule type" value="Genomic_DNA"/>
</dbReference>
<dbReference type="SUPFAM" id="SSF56399">
    <property type="entry name" value="ADP-ribosylation"/>
    <property type="match status" value="1"/>
</dbReference>
<dbReference type="PROSITE" id="PS51996">
    <property type="entry name" value="TR_MART"/>
    <property type="match status" value="1"/>
</dbReference>
<name>A0A814KBG9_9BILA</name>